<dbReference type="CDD" id="cd03228">
    <property type="entry name" value="ABCC_MRP_Like"/>
    <property type="match status" value="1"/>
</dbReference>
<keyword evidence="2" id="KW-0547">Nucleotide-binding</keyword>
<protein>
    <submittedName>
        <fullName evidence="5">Putative ABC transport system ATP-binding protein</fullName>
    </submittedName>
</protein>
<evidence type="ECO:0000256" key="2">
    <source>
        <dbReference type="ARBA" id="ARBA00022741"/>
    </source>
</evidence>
<dbReference type="InterPro" id="IPR003439">
    <property type="entry name" value="ABC_transporter-like_ATP-bd"/>
</dbReference>
<dbReference type="PANTHER" id="PTHR43423:SF1">
    <property type="entry name" value="ABC TRANSPORTER I FAMILY MEMBER 17"/>
    <property type="match status" value="1"/>
</dbReference>
<dbReference type="EMBL" id="FWZU01000002">
    <property type="protein sequence ID" value="SMF03911.1"/>
    <property type="molecule type" value="Genomic_DNA"/>
</dbReference>
<evidence type="ECO:0000259" key="4">
    <source>
        <dbReference type="PROSITE" id="PS50893"/>
    </source>
</evidence>
<dbReference type="Pfam" id="PF00005">
    <property type="entry name" value="ABC_tran"/>
    <property type="match status" value="1"/>
</dbReference>
<gene>
    <name evidence="5" type="ORF">SAMN06295933_1317</name>
</gene>
<keyword evidence="1" id="KW-0813">Transport</keyword>
<evidence type="ECO:0000256" key="1">
    <source>
        <dbReference type="ARBA" id="ARBA00022448"/>
    </source>
</evidence>
<dbReference type="STRING" id="1519643.SAMN06295933_1317"/>
<keyword evidence="6" id="KW-1185">Reference proteome</keyword>
<accession>A0A1X7CVD4</accession>
<dbReference type="SUPFAM" id="SSF52540">
    <property type="entry name" value="P-loop containing nucleoside triphosphate hydrolases"/>
    <property type="match status" value="1"/>
</dbReference>
<dbReference type="PROSITE" id="PS50893">
    <property type="entry name" value="ABC_TRANSPORTER_2"/>
    <property type="match status" value="1"/>
</dbReference>
<reference evidence="6" key="1">
    <citation type="submission" date="2017-04" db="EMBL/GenBank/DDBJ databases">
        <authorList>
            <person name="Varghese N."/>
            <person name="Submissions S."/>
        </authorList>
    </citation>
    <scope>NUCLEOTIDE SEQUENCE [LARGE SCALE GENOMIC DNA]</scope>
    <source>
        <strain evidence="6">K3S</strain>
    </source>
</reference>
<evidence type="ECO:0000313" key="5">
    <source>
        <dbReference type="EMBL" id="SMF03911.1"/>
    </source>
</evidence>
<dbReference type="InterPro" id="IPR003593">
    <property type="entry name" value="AAA+_ATPase"/>
</dbReference>
<organism evidence="5 6">
    <name type="scientific">Desulfovibrio gilichinskyi</name>
    <dbReference type="NCBI Taxonomy" id="1519643"/>
    <lineage>
        <taxon>Bacteria</taxon>
        <taxon>Pseudomonadati</taxon>
        <taxon>Thermodesulfobacteriota</taxon>
        <taxon>Desulfovibrionia</taxon>
        <taxon>Desulfovibrionales</taxon>
        <taxon>Desulfovibrionaceae</taxon>
        <taxon>Desulfovibrio</taxon>
    </lineage>
</organism>
<keyword evidence="3 5" id="KW-0067">ATP-binding</keyword>
<feature type="domain" description="ABC transporter" evidence="4">
    <location>
        <begin position="16"/>
        <end position="230"/>
    </location>
</feature>
<dbReference type="Proteomes" id="UP000192906">
    <property type="component" value="Unassembled WGS sequence"/>
</dbReference>
<proteinExistence type="predicted"/>
<dbReference type="Gene3D" id="3.40.50.300">
    <property type="entry name" value="P-loop containing nucleotide triphosphate hydrolases"/>
    <property type="match status" value="1"/>
</dbReference>
<dbReference type="OrthoDB" id="9809450at2"/>
<dbReference type="PANTHER" id="PTHR43423">
    <property type="entry name" value="ABC TRANSPORTER I FAMILY MEMBER 17"/>
    <property type="match status" value="1"/>
</dbReference>
<evidence type="ECO:0000256" key="3">
    <source>
        <dbReference type="ARBA" id="ARBA00022840"/>
    </source>
</evidence>
<dbReference type="AlphaFoldDB" id="A0A1X7CVD4"/>
<name>A0A1X7CVD4_9BACT</name>
<dbReference type="InterPro" id="IPR017871">
    <property type="entry name" value="ABC_transporter-like_CS"/>
</dbReference>
<sequence>MNIPQPQEVNQSTPVLEFKNVNFSWPDGNGLKDVSFAVPAGQFVLISGPSGAGKSTLLRLAVRLEEAAQGTILLRGTSIDTFYPPELRSKIGFVQQTPIILPGSVRENLLMPFTLQVRKNFTLPDDKVLMEWMEKLALDRVSLDADAGSLSVGQRQRICLIRTVLTKPDVICFDEPTSSLDHESRVRVENVAEDLAGQGIVILMVNHTSYHPKCPHMHITVADGKVEVML</sequence>
<dbReference type="PROSITE" id="PS00211">
    <property type="entry name" value="ABC_TRANSPORTER_1"/>
    <property type="match status" value="1"/>
</dbReference>
<evidence type="ECO:0000313" key="6">
    <source>
        <dbReference type="Proteomes" id="UP000192906"/>
    </source>
</evidence>
<dbReference type="SMART" id="SM00382">
    <property type="entry name" value="AAA"/>
    <property type="match status" value="1"/>
</dbReference>
<dbReference type="InterPro" id="IPR027417">
    <property type="entry name" value="P-loop_NTPase"/>
</dbReference>
<dbReference type="GO" id="GO:0016887">
    <property type="term" value="F:ATP hydrolysis activity"/>
    <property type="evidence" value="ECO:0007669"/>
    <property type="project" value="InterPro"/>
</dbReference>
<dbReference type="GO" id="GO:0005524">
    <property type="term" value="F:ATP binding"/>
    <property type="evidence" value="ECO:0007669"/>
    <property type="project" value="UniProtKB-KW"/>
</dbReference>